<protein>
    <submittedName>
        <fullName evidence="1">Uncharacterized protein</fullName>
    </submittedName>
</protein>
<proteinExistence type="predicted"/>
<dbReference type="Proteomes" id="UP000245998">
    <property type="component" value="Unassembled WGS sequence"/>
</dbReference>
<accession>A0A2U1JKT4</accession>
<gene>
    <name evidence="1" type="ORF">DCC39_18045</name>
</gene>
<organism evidence="1 2">
    <name type="scientific">Pueribacillus theae</name>
    <dbReference type="NCBI Taxonomy" id="2171751"/>
    <lineage>
        <taxon>Bacteria</taxon>
        <taxon>Bacillati</taxon>
        <taxon>Bacillota</taxon>
        <taxon>Bacilli</taxon>
        <taxon>Bacillales</taxon>
        <taxon>Bacillaceae</taxon>
        <taxon>Pueribacillus</taxon>
    </lineage>
</organism>
<sequence>MKIKVFKNVGGSLVERGNRFVAITGVDAEQERDGWTLGMFAGIDGNHSEMAWHDMAAGEFYDYEPVKSEDAEIVIENIGGTDYILEMAKARQ</sequence>
<dbReference type="RefSeq" id="WP_116556278.1">
    <property type="nucleotide sequence ID" value="NZ_QCZG01000069.1"/>
</dbReference>
<name>A0A2U1JKT4_9BACI</name>
<evidence type="ECO:0000313" key="2">
    <source>
        <dbReference type="Proteomes" id="UP000245998"/>
    </source>
</evidence>
<comment type="caution">
    <text evidence="1">The sequence shown here is derived from an EMBL/GenBank/DDBJ whole genome shotgun (WGS) entry which is preliminary data.</text>
</comment>
<dbReference type="AlphaFoldDB" id="A0A2U1JKT4"/>
<reference evidence="1 2" key="1">
    <citation type="submission" date="2018-04" db="EMBL/GenBank/DDBJ databases">
        <title>Camelliibacillus theae gen. nov., sp. nov., isolated from Pu'er tea.</title>
        <authorList>
            <person name="Niu L."/>
        </authorList>
    </citation>
    <scope>NUCLEOTIDE SEQUENCE [LARGE SCALE GENOMIC DNA]</scope>
    <source>
        <strain evidence="1 2">T8</strain>
    </source>
</reference>
<evidence type="ECO:0000313" key="1">
    <source>
        <dbReference type="EMBL" id="PWA05488.1"/>
    </source>
</evidence>
<keyword evidence="2" id="KW-1185">Reference proteome</keyword>
<dbReference type="EMBL" id="QCZG01000069">
    <property type="protein sequence ID" value="PWA05488.1"/>
    <property type="molecule type" value="Genomic_DNA"/>
</dbReference>